<organism evidence="2 3">
    <name type="scientific">Granulicella cerasi</name>
    <dbReference type="NCBI Taxonomy" id="741063"/>
    <lineage>
        <taxon>Bacteria</taxon>
        <taxon>Pseudomonadati</taxon>
        <taxon>Acidobacteriota</taxon>
        <taxon>Terriglobia</taxon>
        <taxon>Terriglobales</taxon>
        <taxon>Acidobacteriaceae</taxon>
        <taxon>Granulicella</taxon>
    </lineage>
</organism>
<evidence type="ECO:0000313" key="3">
    <source>
        <dbReference type="Proteomes" id="UP001596391"/>
    </source>
</evidence>
<dbReference type="RefSeq" id="WP_390235430.1">
    <property type="nucleotide sequence ID" value="NZ_JBHSWI010000001.1"/>
</dbReference>
<reference evidence="3" key="1">
    <citation type="journal article" date="2019" name="Int. J. Syst. Evol. Microbiol.">
        <title>The Global Catalogue of Microorganisms (GCM) 10K type strain sequencing project: providing services to taxonomists for standard genome sequencing and annotation.</title>
        <authorList>
            <consortium name="The Broad Institute Genomics Platform"/>
            <consortium name="The Broad Institute Genome Sequencing Center for Infectious Disease"/>
            <person name="Wu L."/>
            <person name="Ma J."/>
        </authorList>
    </citation>
    <scope>NUCLEOTIDE SEQUENCE [LARGE SCALE GENOMIC DNA]</scope>
    <source>
        <strain evidence="3">CGMCC 1.16026</strain>
    </source>
</reference>
<keyword evidence="3" id="KW-1185">Reference proteome</keyword>
<sequence length="62" mass="6698">MSAILEELMSAAETTPLLEVRDLRVRFGAFEAVHGASFSLAPGKPWASSASPARASRRRALR</sequence>
<gene>
    <name evidence="2" type="ORF">ACFQBQ_12710</name>
</gene>
<protein>
    <submittedName>
        <fullName evidence="2">Uncharacterized protein</fullName>
    </submittedName>
</protein>
<comment type="caution">
    <text evidence="2">The sequence shown here is derived from an EMBL/GenBank/DDBJ whole genome shotgun (WGS) entry which is preliminary data.</text>
</comment>
<feature type="region of interest" description="Disordered" evidence="1">
    <location>
        <begin position="41"/>
        <end position="62"/>
    </location>
</feature>
<accession>A0ABW1ZDE0</accession>
<dbReference type="EMBL" id="JBHSWI010000001">
    <property type="protein sequence ID" value="MFC6646430.1"/>
    <property type="molecule type" value="Genomic_DNA"/>
</dbReference>
<proteinExistence type="predicted"/>
<dbReference type="Proteomes" id="UP001596391">
    <property type="component" value="Unassembled WGS sequence"/>
</dbReference>
<evidence type="ECO:0000313" key="2">
    <source>
        <dbReference type="EMBL" id="MFC6646430.1"/>
    </source>
</evidence>
<evidence type="ECO:0000256" key="1">
    <source>
        <dbReference type="SAM" id="MobiDB-lite"/>
    </source>
</evidence>
<name>A0ABW1ZDE0_9BACT</name>